<accession>A0A917RWT8</accession>
<keyword evidence="7" id="KW-1185">Reference proteome</keyword>
<dbReference type="AlphaFoldDB" id="A0A917RWT8"/>
<reference evidence="6" key="2">
    <citation type="submission" date="2020-09" db="EMBL/GenBank/DDBJ databases">
        <authorList>
            <person name="Sun Q."/>
            <person name="Zhou Y."/>
        </authorList>
    </citation>
    <scope>NUCLEOTIDE SEQUENCE</scope>
    <source>
        <strain evidence="6">CGMCC 4.3508</strain>
    </source>
</reference>
<comment type="caution">
    <text evidence="6">The sequence shown here is derived from an EMBL/GenBank/DDBJ whole genome shotgun (WGS) entry which is preliminary data.</text>
</comment>
<evidence type="ECO:0000256" key="1">
    <source>
        <dbReference type="ARBA" id="ARBA00022491"/>
    </source>
</evidence>
<dbReference type="EMBL" id="BMMH01000021">
    <property type="protein sequence ID" value="GGL38295.1"/>
    <property type="molecule type" value="Genomic_DNA"/>
</dbReference>
<keyword evidence="1" id="KW-0678">Repressor</keyword>
<dbReference type="PANTHER" id="PTHR30204">
    <property type="entry name" value="REDOX-CYCLING DRUG-SENSING TRANSCRIPTIONAL ACTIVATOR SOXR"/>
    <property type="match status" value="1"/>
</dbReference>
<protein>
    <submittedName>
        <fullName evidence="6">MerR family transcriptional regulator</fullName>
    </submittedName>
</protein>
<name>A0A917RWT8_9NOCA</name>
<evidence type="ECO:0000313" key="7">
    <source>
        <dbReference type="Proteomes" id="UP000638263"/>
    </source>
</evidence>
<keyword evidence="3" id="KW-0238">DNA-binding</keyword>
<dbReference type="PROSITE" id="PS50937">
    <property type="entry name" value="HTH_MERR_2"/>
    <property type="match status" value="1"/>
</dbReference>
<evidence type="ECO:0000256" key="3">
    <source>
        <dbReference type="ARBA" id="ARBA00023125"/>
    </source>
</evidence>
<dbReference type="InterPro" id="IPR009061">
    <property type="entry name" value="DNA-bd_dom_put_sf"/>
</dbReference>
<sequence length="146" mass="16457">MNETAPARTDDNSELIGIGAAARRFGLAGSTLRYWEKRGLFRPAERRANWRRYGPDELHRIGLIQIWRDTGLLSLDEIAAVLTGDTGSHTWRQAVTERIEEIERQQERLAAAKAHLDHLLACPDDDPAANCPYLREMTAAQREPPA</sequence>
<proteinExistence type="predicted"/>
<dbReference type="SUPFAM" id="SSF46955">
    <property type="entry name" value="Putative DNA-binding domain"/>
    <property type="match status" value="1"/>
</dbReference>
<dbReference type="Proteomes" id="UP000638263">
    <property type="component" value="Unassembled WGS sequence"/>
</dbReference>
<dbReference type="GO" id="GO:0003700">
    <property type="term" value="F:DNA-binding transcription factor activity"/>
    <property type="evidence" value="ECO:0007669"/>
    <property type="project" value="InterPro"/>
</dbReference>
<evidence type="ECO:0000313" key="6">
    <source>
        <dbReference type="EMBL" id="GGL38295.1"/>
    </source>
</evidence>
<evidence type="ECO:0000259" key="5">
    <source>
        <dbReference type="PROSITE" id="PS50937"/>
    </source>
</evidence>
<dbReference type="PANTHER" id="PTHR30204:SF69">
    <property type="entry name" value="MERR-FAMILY TRANSCRIPTIONAL REGULATOR"/>
    <property type="match status" value="1"/>
</dbReference>
<evidence type="ECO:0000256" key="4">
    <source>
        <dbReference type="ARBA" id="ARBA00023163"/>
    </source>
</evidence>
<dbReference type="SMART" id="SM00422">
    <property type="entry name" value="HTH_MERR"/>
    <property type="match status" value="1"/>
</dbReference>
<dbReference type="Gene3D" id="1.10.1660.10">
    <property type="match status" value="1"/>
</dbReference>
<organism evidence="6 7">
    <name type="scientific">Nocardia jinanensis</name>
    <dbReference type="NCBI Taxonomy" id="382504"/>
    <lineage>
        <taxon>Bacteria</taxon>
        <taxon>Bacillati</taxon>
        <taxon>Actinomycetota</taxon>
        <taxon>Actinomycetes</taxon>
        <taxon>Mycobacteriales</taxon>
        <taxon>Nocardiaceae</taxon>
        <taxon>Nocardia</taxon>
    </lineage>
</organism>
<keyword evidence="4" id="KW-0804">Transcription</keyword>
<reference evidence="6" key="1">
    <citation type="journal article" date="2014" name="Int. J. Syst. Evol. Microbiol.">
        <title>Complete genome sequence of Corynebacterium casei LMG S-19264T (=DSM 44701T), isolated from a smear-ripened cheese.</title>
        <authorList>
            <consortium name="US DOE Joint Genome Institute (JGI-PGF)"/>
            <person name="Walter F."/>
            <person name="Albersmeier A."/>
            <person name="Kalinowski J."/>
            <person name="Ruckert C."/>
        </authorList>
    </citation>
    <scope>NUCLEOTIDE SEQUENCE</scope>
    <source>
        <strain evidence="6">CGMCC 4.3508</strain>
    </source>
</reference>
<dbReference type="GO" id="GO:0003677">
    <property type="term" value="F:DNA binding"/>
    <property type="evidence" value="ECO:0007669"/>
    <property type="project" value="UniProtKB-KW"/>
</dbReference>
<dbReference type="RefSeq" id="WP_058854991.1">
    <property type="nucleotide sequence ID" value="NZ_BMMH01000021.1"/>
</dbReference>
<dbReference type="InterPro" id="IPR000551">
    <property type="entry name" value="MerR-type_HTH_dom"/>
</dbReference>
<dbReference type="InterPro" id="IPR047057">
    <property type="entry name" value="MerR_fam"/>
</dbReference>
<gene>
    <name evidence="6" type="ORF">GCM10011588_61110</name>
</gene>
<dbReference type="Pfam" id="PF13411">
    <property type="entry name" value="MerR_1"/>
    <property type="match status" value="1"/>
</dbReference>
<feature type="domain" description="HTH merR-type" evidence="5">
    <location>
        <begin position="15"/>
        <end position="84"/>
    </location>
</feature>
<keyword evidence="2" id="KW-0805">Transcription regulation</keyword>
<evidence type="ECO:0000256" key="2">
    <source>
        <dbReference type="ARBA" id="ARBA00023015"/>
    </source>
</evidence>